<dbReference type="Proteomes" id="UP000288716">
    <property type="component" value="Unassembled WGS sequence"/>
</dbReference>
<evidence type="ECO:0000256" key="2">
    <source>
        <dbReference type="ARBA" id="ARBA00022692"/>
    </source>
</evidence>
<feature type="domain" description="Calponin-homology (CH)" evidence="7">
    <location>
        <begin position="13"/>
        <end position="116"/>
    </location>
</feature>
<keyword evidence="6" id="KW-0009">Actin-binding</keyword>
<dbReference type="PANTHER" id="PTHR47535:SF1">
    <property type="entry name" value="NESPRIN-1"/>
    <property type="match status" value="1"/>
</dbReference>
<dbReference type="PROSITE" id="PS00019">
    <property type="entry name" value="ACTININ_1"/>
    <property type="match status" value="1"/>
</dbReference>
<dbReference type="STRING" id="299467.A0A443S6M4"/>
<organism evidence="8 9">
    <name type="scientific">Leptotrombidium deliense</name>
    <dbReference type="NCBI Taxonomy" id="299467"/>
    <lineage>
        <taxon>Eukaryota</taxon>
        <taxon>Metazoa</taxon>
        <taxon>Ecdysozoa</taxon>
        <taxon>Arthropoda</taxon>
        <taxon>Chelicerata</taxon>
        <taxon>Arachnida</taxon>
        <taxon>Acari</taxon>
        <taxon>Acariformes</taxon>
        <taxon>Trombidiformes</taxon>
        <taxon>Prostigmata</taxon>
        <taxon>Anystina</taxon>
        <taxon>Parasitengona</taxon>
        <taxon>Trombiculoidea</taxon>
        <taxon>Trombiculidae</taxon>
        <taxon>Leptotrombidium</taxon>
    </lineage>
</organism>
<evidence type="ECO:0000256" key="1">
    <source>
        <dbReference type="ARBA" id="ARBA00004370"/>
    </source>
</evidence>
<dbReference type="EMBL" id="NCKV01006948">
    <property type="protein sequence ID" value="RWS23180.1"/>
    <property type="molecule type" value="Genomic_DNA"/>
</dbReference>
<dbReference type="AlphaFoldDB" id="A0A443S6M4"/>
<evidence type="ECO:0000256" key="3">
    <source>
        <dbReference type="ARBA" id="ARBA00022737"/>
    </source>
</evidence>
<dbReference type="GO" id="GO:0051015">
    <property type="term" value="F:actin filament binding"/>
    <property type="evidence" value="ECO:0007669"/>
    <property type="project" value="TreeGrafter"/>
</dbReference>
<protein>
    <recommendedName>
        <fullName evidence="7">Calponin-homology (CH) domain-containing protein</fullName>
    </recommendedName>
</protein>
<feature type="non-terminal residue" evidence="8">
    <location>
        <position position="206"/>
    </location>
</feature>
<keyword evidence="5" id="KW-0472">Membrane</keyword>
<dbReference type="InterPro" id="IPR001589">
    <property type="entry name" value="Actinin_actin-bd_CS"/>
</dbReference>
<gene>
    <name evidence="8" type="ORF">B4U80_13956</name>
</gene>
<sequence>MMSAKKSKQEQEIVQQRVFSNWINHFVPNCIESNLVEELKDGTKLIALIYALTGDKLPEERGPQLKKIHRICNVQAALDYLQKNGLELVNIRAADIVDGNARLILGLVWTIILRFHIDEFMRLWQLETKENHDAYDHSFIPVQHRARLTGVALKDVSSVSTGPEETVEVIETESIRDGVKVKERKTVTRKVVTVHKTVVTGAQAGT</sequence>
<name>A0A443S6M4_9ACAR</name>
<dbReference type="SUPFAM" id="SSF47576">
    <property type="entry name" value="Calponin-homology domain, CH-domain"/>
    <property type="match status" value="1"/>
</dbReference>
<proteinExistence type="predicted"/>
<dbReference type="Pfam" id="PF00307">
    <property type="entry name" value="CH"/>
    <property type="match status" value="1"/>
</dbReference>
<dbReference type="InterPro" id="IPR052403">
    <property type="entry name" value="LINC-complex_assoc"/>
</dbReference>
<dbReference type="VEuPathDB" id="VectorBase:LDEU008860"/>
<dbReference type="GO" id="GO:0005737">
    <property type="term" value="C:cytoplasm"/>
    <property type="evidence" value="ECO:0007669"/>
    <property type="project" value="TreeGrafter"/>
</dbReference>
<comment type="caution">
    <text evidence="8">The sequence shown here is derived from an EMBL/GenBank/DDBJ whole genome shotgun (WGS) entry which is preliminary data.</text>
</comment>
<keyword evidence="2" id="KW-0812">Transmembrane</keyword>
<dbReference type="GO" id="GO:0034993">
    <property type="term" value="C:meiotic nuclear membrane microtubule tethering complex"/>
    <property type="evidence" value="ECO:0007669"/>
    <property type="project" value="TreeGrafter"/>
</dbReference>
<dbReference type="InterPro" id="IPR001715">
    <property type="entry name" value="CH_dom"/>
</dbReference>
<dbReference type="GO" id="GO:0005640">
    <property type="term" value="C:nuclear outer membrane"/>
    <property type="evidence" value="ECO:0007669"/>
    <property type="project" value="TreeGrafter"/>
</dbReference>
<keyword evidence="9" id="KW-1185">Reference proteome</keyword>
<evidence type="ECO:0000259" key="7">
    <source>
        <dbReference type="PROSITE" id="PS50021"/>
    </source>
</evidence>
<dbReference type="GO" id="GO:0007097">
    <property type="term" value="P:nuclear migration"/>
    <property type="evidence" value="ECO:0007669"/>
    <property type="project" value="TreeGrafter"/>
</dbReference>
<reference evidence="8 9" key="1">
    <citation type="journal article" date="2018" name="Gigascience">
        <title>Genomes of trombidid mites reveal novel predicted allergens and laterally-transferred genes associated with secondary metabolism.</title>
        <authorList>
            <person name="Dong X."/>
            <person name="Chaisiri K."/>
            <person name="Xia D."/>
            <person name="Armstrong S.D."/>
            <person name="Fang Y."/>
            <person name="Donnelly M.J."/>
            <person name="Kadowaki T."/>
            <person name="McGarry J.W."/>
            <person name="Darby A.C."/>
            <person name="Makepeace B.L."/>
        </authorList>
    </citation>
    <scope>NUCLEOTIDE SEQUENCE [LARGE SCALE GENOMIC DNA]</scope>
    <source>
        <strain evidence="8">UoL-UT</strain>
    </source>
</reference>
<comment type="subcellular location">
    <subcellularLocation>
        <location evidence="1">Membrane</location>
    </subcellularLocation>
</comment>
<dbReference type="PROSITE" id="PS00020">
    <property type="entry name" value="ACTININ_2"/>
    <property type="match status" value="1"/>
</dbReference>
<dbReference type="PANTHER" id="PTHR47535">
    <property type="entry name" value="MUSCLE-SPECIFIC PROTEIN 300 KDA, ISOFORM G"/>
    <property type="match status" value="1"/>
</dbReference>
<evidence type="ECO:0000313" key="9">
    <source>
        <dbReference type="Proteomes" id="UP000288716"/>
    </source>
</evidence>
<evidence type="ECO:0000256" key="5">
    <source>
        <dbReference type="ARBA" id="ARBA00023136"/>
    </source>
</evidence>
<evidence type="ECO:0000256" key="6">
    <source>
        <dbReference type="ARBA" id="ARBA00023203"/>
    </source>
</evidence>
<dbReference type="Gene3D" id="1.10.418.10">
    <property type="entry name" value="Calponin-like domain"/>
    <property type="match status" value="1"/>
</dbReference>
<dbReference type="SMART" id="SM00033">
    <property type="entry name" value="CH"/>
    <property type="match status" value="1"/>
</dbReference>
<dbReference type="PROSITE" id="PS50021">
    <property type="entry name" value="CH"/>
    <property type="match status" value="1"/>
</dbReference>
<dbReference type="OrthoDB" id="6627073at2759"/>
<evidence type="ECO:0000313" key="8">
    <source>
        <dbReference type="EMBL" id="RWS23180.1"/>
    </source>
</evidence>
<accession>A0A443S6M4</accession>
<keyword evidence="4" id="KW-1133">Transmembrane helix</keyword>
<keyword evidence="3" id="KW-0677">Repeat</keyword>
<evidence type="ECO:0000256" key="4">
    <source>
        <dbReference type="ARBA" id="ARBA00022989"/>
    </source>
</evidence>
<dbReference type="InterPro" id="IPR036872">
    <property type="entry name" value="CH_dom_sf"/>
</dbReference>